<protein>
    <recommendedName>
        <fullName evidence="3">HNH nuclease domain-containing protein</fullName>
    </recommendedName>
</protein>
<dbReference type="AlphaFoldDB" id="A0AAW4YWA2"/>
<dbReference type="EMBL" id="JABFTS010000005">
    <property type="protein sequence ID" value="MCE8052292.1"/>
    <property type="molecule type" value="Genomic_DNA"/>
</dbReference>
<evidence type="ECO:0000313" key="2">
    <source>
        <dbReference type="Proteomes" id="UP001320178"/>
    </source>
</evidence>
<dbReference type="RefSeq" id="WP_234239760.1">
    <property type="nucleotide sequence ID" value="NZ_JABFTS010000005.1"/>
</dbReference>
<proteinExistence type="predicted"/>
<accession>A0AAW4YWA2</accession>
<reference evidence="1" key="2">
    <citation type="journal article" date="2021" name="Front. Microbiol.">
        <title>Aerobic Denitrification and Heterotrophic Sulfur Oxidation in the Genus Halomonas Revealed by Six Novel Species Characterizations and Genome-Based Analysis.</title>
        <authorList>
            <person name="Wang L."/>
            <person name="Shao Z."/>
        </authorList>
    </citation>
    <scope>NUCLEOTIDE SEQUENCE</scope>
    <source>
        <strain evidence="1">MCCC 1A05776</strain>
    </source>
</reference>
<reference evidence="1" key="1">
    <citation type="submission" date="2020-05" db="EMBL/GenBank/DDBJ databases">
        <authorList>
            <person name="Wang L."/>
            <person name="Shao Z."/>
        </authorList>
    </citation>
    <scope>NUCLEOTIDE SEQUENCE</scope>
    <source>
        <strain evidence="1">MCCC 1A05776</strain>
    </source>
</reference>
<evidence type="ECO:0000313" key="1">
    <source>
        <dbReference type="EMBL" id="MCE8052292.1"/>
    </source>
</evidence>
<comment type="caution">
    <text evidence="1">The sequence shown here is derived from an EMBL/GenBank/DDBJ whole genome shotgun (WGS) entry which is preliminary data.</text>
</comment>
<evidence type="ECO:0008006" key="3">
    <source>
        <dbReference type="Google" id="ProtNLM"/>
    </source>
</evidence>
<organism evidence="1 2">
    <name type="scientific">Billgrantia desiderata</name>
    <dbReference type="NCBI Taxonomy" id="52021"/>
    <lineage>
        <taxon>Bacteria</taxon>
        <taxon>Pseudomonadati</taxon>
        <taxon>Pseudomonadota</taxon>
        <taxon>Gammaproteobacteria</taxon>
        <taxon>Oceanospirillales</taxon>
        <taxon>Halomonadaceae</taxon>
        <taxon>Billgrantia</taxon>
    </lineage>
</organism>
<sequence>MKTLKEQQTNAKLAGLTTFEAILPCTSCGTHERYTSTRACIQCQKNHSNFYNSRNREARQAYAKKYYSDVEHKLTEAARGWLVRLNEKAGCAYYGDPWNYLNFSLDDLKEHLQRYLDHHGWSWSEWGIKWQIDHKISVAAHISAGITDPNRVHSLSNLHVIHIDDNRRKHAKSWEQYLSENPSRASLYNYSNGAA</sequence>
<dbReference type="Proteomes" id="UP001320178">
    <property type="component" value="Unassembled WGS sequence"/>
</dbReference>
<gene>
    <name evidence="1" type="ORF">HOP61_13355</name>
</gene>
<name>A0AAW4YWA2_9GAMM</name>